<keyword evidence="1" id="KW-0812">Transmembrane</keyword>
<proteinExistence type="predicted"/>
<evidence type="ECO:0000313" key="3">
    <source>
        <dbReference type="EMBL" id="KAF7765113.1"/>
    </source>
</evidence>
<dbReference type="GO" id="GO:0005524">
    <property type="term" value="F:ATP binding"/>
    <property type="evidence" value="ECO:0007669"/>
    <property type="project" value="InterPro"/>
</dbReference>
<reference evidence="3" key="2">
    <citation type="submission" date="2015-03" db="EMBL/GenBank/DDBJ databases">
        <title>Genome sequence of Pseudoalteromonas citrea.</title>
        <authorList>
            <person name="Xie B.-B."/>
            <person name="Rong J.-C."/>
            <person name="Qin Q.-L."/>
            <person name="Zhang Y.-Z."/>
        </authorList>
    </citation>
    <scope>NUCLEOTIDE SEQUENCE</scope>
    <source>
        <strain evidence="3">DSM 8771</strain>
    </source>
</reference>
<evidence type="ECO:0000259" key="2">
    <source>
        <dbReference type="PROSITE" id="PS50011"/>
    </source>
</evidence>
<dbReference type="Proteomes" id="UP000016487">
    <property type="component" value="Unassembled WGS sequence"/>
</dbReference>
<organism evidence="3 4">
    <name type="scientific">Pseudoalteromonas citrea</name>
    <dbReference type="NCBI Taxonomy" id="43655"/>
    <lineage>
        <taxon>Bacteria</taxon>
        <taxon>Pseudomonadati</taxon>
        <taxon>Pseudomonadota</taxon>
        <taxon>Gammaproteobacteria</taxon>
        <taxon>Alteromonadales</taxon>
        <taxon>Pseudoalteromonadaceae</taxon>
        <taxon>Pseudoalteromonas</taxon>
    </lineage>
</organism>
<dbReference type="PROSITE" id="PS50011">
    <property type="entry name" value="PROTEIN_KINASE_DOM"/>
    <property type="match status" value="1"/>
</dbReference>
<feature type="transmembrane region" description="Helical" evidence="1">
    <location>
        <begin position="371"/>
        <end position="389"/>
    </location>
</feature>
<evidence type="ECO:0000313" key="4">
    <source>
        <dbReference type="Proteomes" id="UP000016487"/>
    </source>
</evidence>
<dbReference type="InterPro" id="IPR011009">
    <property type="entry name" value="Kinase-like_dom_sf"/>
</dbReference>
<dbReference type="AlphaFoldDB" id="A0AAD4AFW9"/>
<feature type="domain" description="Protein kinase" evidence="2">
    <location>
        <begin position="18"/>
        <end position="315"/>
    </location>
</feature>
<dbReference type="RefSeq" id="WP_010366026.1">
    <property type="nucleotide sequence ID" value="NZ_AHBZ03000027.1"/>
</dbReference>
<comment type="caution">
    <text evidence="3">The sequence shown here is derived from an EMBL/GenBank/DDBJ whole genome shotgun (WGS) entry which is preliminary data.</text>
</comment>
<gene>
    <name evidence="3" type="ORF">PCIT_b1262</name>
</gene>
<dbReference type="EMBL" id="AHBZ03000027">
    <property type="protein sequence ID" value="KAF7765113.1"/>
    <property type="molecule type" value="Genomic_DNA"/>
</dbReference>
<protein>
    <recommendedName>
        <fullName evidence="2">Protein kinase domain-containing protein</fullName>
    </recommendedName>
</protein>
<keyword evidence="1" id="KW-1133">Transmembrane helix</keyword>
<reference evidence="3" key="1">
    <citation type="journal article" date="2012" name="J. Bacteriol.">
        <title>Genome sequences of type strains of seven species of the marine bacterium Pseudoalteromonas.</title>
        <authorList>
            <person name="Xie B.B."/>
            <person name="Shu Y.L."/>
            <person name="Qin Q.L."/>
            <person name="Rong J.C."/>
            <person name="Zhang X.Y."/>
            <person name="Chen X.L."/>
            <person name="Shi M."/>
            <person name="He H.L."/>
            <person name="Zhou B.C."/>
            <person name="Zhang Y.Z."/>
        </authorList>
    </citation>
    <scope>NUCLEOTIDE SEQUENCE</scope>
    <source>
        <strain evidence="3">DSM 8771</strain>
    </source>
</reference>
<dbReference type="Pfam" id="PF00069">
    <property type="entry name" value="Pkinase"/>
    <property type="match status" value="1"/>
</dbReference>
<dbReference type="SMART" id="SM00220">
    <property type="entry name" value="S_TKc"/>
    <property type="match status" value="1"/>
</dbReference>
<accession>A0AAD4AFW9</accession>
<evidence type="ECO:0000256" key="1">
    <source>
        <dbReference type="SAM" id="Phobius"/>
    </source>
</evidence>
<name>A0AAD4AFW9_9GAMM</name>
<dbReference type="GO" id="GO:0004672">
    <property type="term" value="F:protein kinase activity"/>
    <property type="evidence" value="ECO:0007669"/>
    <property type="project" value="InterPro"/>
</dbReference>
<dbReference type="InterPro" id="IPR000719">
    <property type="entry name" value="Prot_kinase_dom"/>
</dbReference>
<dbReference type="Gene3D" id="1.10.510.10">
    <property type="entry name" value="Transferase(Phosphotransferase) domain 1"/>
    <property type="match status" value="1"/>
</dbReference>
<dbReference type="SUPFAM" id="SSF56112">
    <property type="entry name" value="Protein kinase-like (PK-like)"/>
    <property type="match status" value="1"/>
</dbReference>
<keyword evidence="1" id="KW-0472">Membrane</keyword>
<sequence length="901" mass="100652">MSNNVNLIYLDGKTQKIRYHKKAISSGADGTIYASVDKKLALKIYHDPLKDKQRQDKLWQMLSHAPKGNGFCWPVAILSDQKSNFIGYAMPLLDLSHCHTLEMLLSKRLRSSLGISESYQFRVKVAVNLAQKVAELHQLGHHIIDLKPANLSFDQRNAEVVVLDCDGFSIQGNNKQFLGHQYTAGYIAPEAFAAQLAPEKLGEAQDLFALAAILFQLLNNGLHPFQGVSKDGKSLPTDNQAKITAGLYAYAKMPHKKIKPSPWSIHDDFPDALLQAFSQSLTNTHRIKASAWQQLLAKQSLNLKVCQQDISHSYWQKNCPHCKLGQTRVNIQQQAKTQKKATKRKHQTINGHNLSTGNVVASALSKMGPSTLLFVIFAIIFIVVIFTSIDFNSAPTSVNVPKKEVKQREISAISSEISTLSKAPTIAVANSLSGNITYREIKRGSQSKANKLAEIPFHQFTRFDSSSNFPLLNYFPFGVISPSSSAEISLKTINFEMMGKELGQLKKQNDRLYRLNDWQYDNNTETAYVYKCKYNPSICTGVSQVGMGEEVTYTFNSFSAERILMENPTEKTAHSYRPWRFSLTSSGKKLIMASSFELVVYDVNSPKEPLLKQKLPTKWQDWHITRLLTIDGGQRLLLSLAKSEKYGVNYQGFVVELTLTDGSYLVTTDFSTLPNANLMSGVDIATNLSGDILAIGEYAEEEINNDKYYTFFGDSVEVALAYPMISLWKKTTLGWQPINTPNGKTIRITPKQRKPTKVLVKVPASISNTKAKMSFMRNSKLVNELGLNRGFKLNQTGDTLLTGIDAKEQRDTIFAKAFIYKLDASTNSLTLSAKLARSYRSSDSSNADSFDTKRIAHLSSTLSNDGKQAALGWFMLSDVKSADFKKTLATQEYKLDLFNIN</sequence>